<evidence type="ECO:0000313" key="6">
    <source>
        <dbReference type="EMBL" id="PCJ03505.1"/>
    </source>
</evidence>
<dbReference type="GO" id="GO:0006096">
    <property type="term" value="P:glycolytic process"/>
    <property type="evidence" value="ECO:0007669"/>
    <property type="project" value="UniProtKB-UniRule"/>
</dbReference>
<evidence type="ECO:0000256" key="2">
    <source>
        <dbReference type="ARBA" id="ARBA00022777"/>
    </source>
</evidence>
<evidence type="ECO:0000256" key="3">
    <source>
        <dbReference type="HAMAP-Rule" id="MF_00524"/>
    </source>
</evidence>
<dbReference type="AlphaFoldDB" id="A0A2A4Z965"/>
<proteinExistence type="inferred from homology"/>
<comment type="catalytic activity">
    <reaction evidence="3">
        <text>D-glucose + ATP = D-glucose 6-phosphate + ADP + H(+)</text>
        <dbReference type="Rhea" id="RHEA:17825"/>
        <dbReference type="ChEBI" id="CHEBI:4167"/>
        <dbReference type="ChEBI" id="CHEBI:15378"/>
        <dbReference type="ChEBI" id="CHEBI:30616"/>
        <dbReference type="ChEBI" id="CHEBI:61548"/>
        <dbReference type="ChEBI" id="CHEBI:456216"/>
        <dbReference type="EC" id="2.7.1.2"/>
    </reaction>
</comment>
<dbReference type="EC" id="2.7.1.2" evidence="3"/>
<dbReference type="HAMAP" id="MF_00524">
    <property type="entry name" value="Glucokinase"/>
    <property type="match status" value="1"/>
</dbReference>
<keyword evidence="5" id="KW-1133">Transmembrane helix</keyword>
<organism evidence="6">
    <name type="scientific">OCS116 cluster bacterium</name>
    <dbReference type="NCBI Taxonomy" id="2030921"/>
    <lineage>
        <taxon>Bacteria</taxon>
        <taxon>Pseudomonadati</taxon>
        <taxon>Pseudomonadota</taxon>
        <taxon>Alphaproteobacteria</taxon>
        <taxon>OCS116 cluster</taxon>
    </lineage>
</organism>
<reference key="1">
    <citation type="submission" date="2017-08" db="EMBL/GenBank/DDBJ databases">
        <title>A dynamic microbial community with high functional redundancy inhabits the cold, oxic subseafloor aquifer.</title>
        <authorList>
            <person name="Tully B.J."/>
            <person name="Wheat C.G."/>
            <person name="Glazer B.T."/>
            <person name="Huber J.A."/>
        </authorList>
    </citation>
    <scope>NUCLEOTIDE SEQUENCE [LARGE SCALE GENOMIC DNA]</scope>
</reference>
<comment type="similarity">
    <text evidence="3 4">Belongs to the bacterial glucokinase family.</text>
</comment>
<feature type="binding site" evidence="3">
    <location>
        <begin position="6"/>
        <end position="11"/>
    </location>
    <ligand>
        <name>ATP</name>
        <dbReference type="ChEBI" id="CHEBI:30616"/>
    </ligand>
</feature>
<dbReference type="InterPro" id="IPR043129">
    <property type="entry name" value="ATPase_NBD"/>
</dbReference>
<comment type="caution">
    <text evidence="6">The sequence shown here is derived from an EMBL/GenBank/DDBJ whole genome shotgun (WGS) entry which is preliminary data.</text>
</comment>
<dbReference type="PANTHER" id="PTHR47690">
    <property type="entry name" value="GLUCOKINASE"/>
    <property type="match status" value="1"/>
</dbReference>
<dbReference type="EMBL" id="NVUS01000002">
    <property type="protein sequence ID" value="PCJ03505.1"/>
    <property type="molecule type" value="Genomic_DNA"/>
</dbReference>
<dbReference type="Pfam" id="PF02685">
    <property type="entry name" value="Glucokinase"/>
    <property type="match status" value="1"/>
</dbReference>
<keyword evidence="5" id="KW-0812">Transmembrane</keyword>
<evidence type="ECO:0000256" key="4">
    <source>
        <dbReference type="RuleBase" id="RU004046"/>
    </source>
</evidence>
<keyword evidence="2 3" id="KW-0418">Kinase</keyword>
<dbReference type="GO" id="GO:0005524">
    <property type="term" value="F:ATP binding"/>
    <property type="evidence" value="ECO:0007669"/>
    <property type="project" value="UniProtKB-UniRule"/>
</dbReference>
<dbReference type="InterPro" id="IPR050201">
    <property type="entry name" value="Bacterial_glucokinase"/>
</dbReference>
<reference evidence="6" key="2">
    <citation type="journal article" date="2018" name="ISME J.">
        <title>A dynamic microbial community with high functional redundancy inhabits the cold, oxic subseafloor aquifer.</title>
        <authorList>
            <person name="Tully B.J."/>
            <person name="Wheat C.G."/>
            <person name="Glazer B.T."/>
            <person name="Huber J.A."/>
        </authorList>
    </citation>
    <scope>NUCLEOTIDE SEQUENCE</scope>
    <source>
        <strain evidence="6">NORP83</strain>
    </source>
</reference>
<keyword evidence="3" id="KW-0324">Glycolysis</keyword>
<accession>A0A2A4Z965</accession>
<keyword evidence="3" id="KW-0067">ATP-binding</keyword>
<sequence length="325" mass="35338">MYAILGDIGGTNTRLALAESPSSKLLHIQYFENKDFEHLDQIISKYLNALDLGTPGSVENAAIAVAGPIKGDQIELTNVNFGFSQVEYKQKFGFNRLNIINDFTALAYSLPHMTEGDLIQVGGGKIEENANKLVIGPGTGMGMAALIPCDISDADGGSYIHWQPIPSEAGHSTYSPNTEREFQLVRALRKQFYRVSVERLISGVGIKTIYDTLAKIDGTAINDLTPSQISKLALDAEDDLAVEALNLFCNILGRTAGDHCLHFSAFGGVYIAGGIIPKILPFFLKSDFRRIFEKKGRMAELTKNVATNIITHKYPALIGALASLD</sequence>
<evidence type="ECO:0000256" key="5">
    <source>
        <dbReference type="SAM" id="Phobius"/>
    </source>
</evidence>
<feature type="transmembrane region" description="Helical" evidence="5">
    <location>
        <begin position="261"/>
        <end position="284"/>
    </location>
</feature>
<dbReference type="Gene3D" id="3.30.420.40">
    <property type="match status" value="1"/>
</dbReference>
<protein>
    <recommendedName>
        <fullName evidence="3">Glucokinase</fullName>
        <ecNumber evidence="3">2.7.1.2</ecNumber>
    </recommendedName>
    <alternativeName>
        <fullName evidence="3">Glucose kinase</fullName>
    </alternativeName>
</protein>
<evidence type="ECO:0000256" key="1">
    <source>
        <dbReference type="ARBA" id="ARBA00022679"/>
    </source>
</evidence>
<dbReference type="GO" id="GO:0005829">
    <property type="term" value="C:cytosol"/>
    <property type="evidence" value="ECO:0007669"/>
    <property type="project" value="TreeGrafter"/>
</dbReference>
<keyword evidence="1 3" id="KW-0808">Transferase</keyword>
<dbReference type="InterPro" id="IPR003836">
    <property type="entry name" value="Glucokinase"/>
</dbReference>
<dbReference type="SUPFAM" id="SSF53067">
    <property type="entry name" value="Actin-like ATPase domain"/>
    <property type="match status" value="1"/>
</dbReference>
<keyword evidence="5" id="KW-0472">Membrane</keyword>
<keyword evidence="3" id="KW-0547">Nucleotide-binding</keyword>
<dbReference type="PANTHER" id="PTHR47690:SF1">
    <property type="entry name" value="GLUCOKINASE"/>
    <property type="match status" value="1"/>
</dbReference>
<dbReference type="GO" id="GO:0004340">
    <property type="term" value="F:glucokinase activity"/>
    <property type="evidence" value="ECO:0007669"/>
    <property type="project" value="UniProtKB-UniRule"/>
</dbReference>
<keyword evidence="3" id="KW-0963">Cytoplasm</keyword>
<gene>
    <name evidence="3 6" type="primary">glk</name>
    <name evidence="6" type="ORF">COB13_02465</name>
</gene>
<dbReference type="CDD" id="cd24008">
    <property type="entry name" value="ASKHA_NBD_GLK"/>
    <property type="match status" value="1"/>
</dbReference>
<dbReference type="NCBIfam" id="TIGR00749">
    <property type="entry name" value="glk"/>
    <property type="match status" value="1"/>
</dbReference>
<comment type="subcellular location">
    <subcellularLocation>
        <location evidence="3">Cytoplasm</location>
    </subcellularLocation>
</comment>
<dbReference type="GO" id="GO:0005536">
    <property type="term" value="F:D-glucose binding"/>
    <property type="evidence" value="ECO:0007669"/>
    <property type="project" value="InterPro"/>
</dbReference>
<dbReference type="Gene3D" id="3.40.367.20">
    <property type="match status" value="1"/>
</dbReference>
<name>A0A2A4Z965_9PROT</name>